<reference evidence="3" key="1">
    <citation type="submission" date="2020-01" db="EMBL/GenBank/DDBJ databases">
        <title>Sphingomonas sp. strain CSW-10.</title>
        <authorList>
            <person name="Chen W.-M."/>
        </authorList>
    </citation>
    <scope>NUCLEOTIDE SEQUENCE [LARGE SCALE GENOMIC DNA]</scope>
    <source>
        <strain evidence="3">CCP-1</strain>
    </source>
</reference>
<dbReference type="RefSeq" id="WP_161768614.1">
    <property type="nucleotide sequence ID" value="NZ_JAAATW010000007.1"/>
</dbReference>
<feature type="transmembrane region" description="Helical" evidence="1">
    <location>
        <begin position="12"/>
        <end position="32"/>
    </location>
</feature>
<gene>
    <name evidence="2" type="ORF">GU920_18610</name>
</gene>
<keyword evidence="1" id="KW-1133">Transmembrane helix</keyword>
<keyword evidence="1" id="KW-0472">Membrane</keyword>
<proteinExistence type="predicted"/>
<comment type="caution">
    <text evidence="2">The sequence shown here is derived from an EMBL/GenBank/DDBJ whole genome shotgun (WGS) entry which is preliminary data.</text>
</comment>
<keyword evidence="3" id="KW-1185">Reference proteome</keyword>
<evidence type="ECO:0000256" key="1">
    <source>
        <dbReference type="SAM" id="Phobius"/>
    </source>
</evidence>
<sequence>MNDQKCDCETFGRLLGVAFLGLHLPLLTIGLAHFLGGVSETGDLILAALTGTLGAAVITLGMMWRIIGPRVIAQFGQNGYKPGLLSPN</sequence>
<organism evidence="2 3">
    <name type="scientific">Paragemmobacter ruber</name>
    <dbReference type="NCBI Taxonomy" id="1985673"/>
    <lineage>
        <taxon>Bacteria</taxon>
        <taxon>Pseudomonadati</taxon>
        <taxon>Pseudomonadota</taxon>
        <taxon>Alphaproteobacteria</taxon>
        <taxon>Rhodobacterales</taxon>
        <taxon>Paracoccaceae</taxon>
        <taxon>Paragemmobacter</taxon>
    </lineage>
</organism>
<dbReference type="EMBL" id="JAAATW010000007">
    <property type="protein sequence ID" value="NBE09560.1"/>
    <property type="molecule type" value="Genomic_DNA"/>
</dbReference>
<protein>
    <submittedName>
        <fullName evidence="2">Uncharacterized protein</fullName>
    </submittedName>
</protein>
<name>A0ABW9YC72_9RHOB</name>
<dbReference type="Proteomes" id="UP001517376">
    <property type="component" value="Unassembled WGS sequence"/>
</dbReference>
<evidence type="ECO:0000313" key="3">
    <source>
        <dbReference type="Proteomes" id="UP001517376"/>
    </source>
</evidence>
<keyword evidence="1" id="KW-0812">Transmembrane</keyword>
<evidence type="ECO:0000313" key="2">
    <source>
        <dbReference type="EMBL" id="NBE09560.1"/>
    </source>
</evidence>
<accession>A0ABW9YC72</accession>
<feature type="transmembrane region" description="Helical" evidence="1">
    <location>
        <begin position="44"/>
        <end position="64"/>
    </location>
</feature>